<dbReference type="Proteomes" id="UP000181951">
    <property type="component" value="Unassembled WGS sequence"/>
</dbReference>
<organism evidence="2 3">
    <name type="scientific">Actinacidiphila rubida</name>
    <dbReference type="NCBI Taxonomy" id="310780"/>
    <lineage>
        <taxon>Bacteria</taxon>
        <taxon>Bacillati</taxon>
        <taxon>Actinomycetota</taxon>
        <taxon>Actinomycetes</taxon>
        <taxon>Kitasatosporales</taxon>
        <taxon>Streptomycetaceae</taxon>
        <taxon>Actinacidiphila</taxon>
    </lineage>
</organism>
<evidence type="ECO:0000313" key="3">
    <source>
        <dbReference type="Proteomes" id="UP000181951"/>
    </source>
</evidence>
<proteinExistence type="predicted"/>
<feature type="region of interest" description="Disordered" evidence="1">
    <location>
        <begin position="32"/>
        <end position="51"/>
    </location>
</feature>
<sequence length="200" mass="21160">MSDSRQSDDDPDAGKDFYDLVPAMGVTWDVPPSFNLDPDGQAAGQSSSDVADSGPILFDAAAVRATENTLLARSRDAISNYEWLRGQVDHAAHGQFWGPAHTAKTISSGQNTASQTPNPSGGSPAPAPDWEDKDDQNTLADIGDEFARHINPAMQKALAMQSNALELLGDYIAMINASGQSYAHIDKAAGFPEPPGPVTH</sequence>
<dbReference type="AlphaFoldDB" id="A0A1H8RZA9"/>
<dbReference type="RefSeq" id="WP_069462833.1">
    <property type="nucleotide sequence ID" value="NZ_FODD01000038.1"/>
</dbReference>
<evidence type="ECO:0000256" key="1">
    <source>
        <dbReference type="SAM" id="MobiDB-lite"/>
    </source>
</evidence>
<feature type="region of interest" description="Disordered" evidence="1">
    <location>
        <begin position="101"/>
        <end position="136"/>
    </location>
</feature>
<name>A0A1H8RZA9_9ACTN</name>
<accession>A0A1H8RZA9</accession>
<dbReference type="EMBL" id="FODD01000038">
    <property type="protein sequence ID" value="SEO71627.1"/>
    <property type="molecule type" value="Genomic_DNA"/>
</dbReference>
<dbReference type="STRING" id="310780.SAMN05216267_103814"/>
<gene>
    <name evidence="2" type="ORF">SAMN05216267_103814</name>
</gene>
<protein>
    <submittedName>
        <fullName evidence="2">Uncharacterized protein</fullName>
    </submittedName>
</protein>
<evidence type="ECO:0000313" key="2">
    <source>
        <dbReference type="EMBL" id="SEO71627.1"/>
    </source>
</evidence>
<keyword evidence="3" id="KW-1185">Reference proteome</keyword>
<feature type="compositionally biased region" description="Polar residues" evidence="1">
    <location>
        <begin position="104"/>
        <end position="118"/>
    </location>
</feature>
<dbReference type="OrthoDB" id="4175671at2"/>
<reference evidence="2 3" key="1">
    <citation type="submission" date="2016-10" db="EMBL/GenBank/DDBJ databases">
        <authorList>
            <person name="de Groot N.N."/>
        </authorList>
    </citation>
    <scope>NUCLEOTIDE SEQUENCE [LARGE SCALE GENOMIC DNA]</scope>
    <source>
        <strain evidence="2 3">CGMCC 4.2026</strain>
    </source>
</reference>